<protein>
    <submittedName>
        <fullName evidence="2">Uncharacterized protein</fullName>
    </submittedName>
</protein>
<sequence>MGCRPNDNCGNRSEIFGFYSLLGRKTMRIGFSGGILYGAVILLFLLLFVMKAFYNL</sequence>
<organism evidence="2 3">
    <name type="scientific">Heyndrickxia coagulans</name>
    <name type="common">Weizmannia coagulans</name>
    <dbReference type="NCBI Taxonomy" id="1398"/>
    <lineage>
        <taxon>Bacteria</taxon>
        <taxon>Bacillati</taxon>
        <taxon>Bacillota</taxon>
        <taxon>Bacilli</taxon>
        <taxon>Bacillales</taxon>
        <taxon>Bacillaceae</taxon>
        <taxon>Heyndrickxia</taxon>
    </lineage>
</organism>
<evidence type="ECO:0000313" key="3">
    <source>
        <dbReference type="Proteomes" id="UP000075288"/>
    </source>
</evidence>
<name>A0A150JWB2_HEYCO</name>
<feature type="transmembrane region" description="Helical" evidence="1">
    <location>
        <begin position="34"/>
        <end position="54"/>
    </location>
</feature>
<dbReference type="AlphaFoldDB" id="A0A150JWB2"/>
<dbReference type="PATRIC" id="fig|1398.26.peg.297"/>
<gene>
    <name evidence="2" type="ORF">B4098_2118</name>
</gene>
<keyword evidence="1" id="KW-1133">Transmembrane helix</keyword>
<reference evidence="2 3" key="1">
    <citation type="submission" date="2016-01" db="EMBL/GenBank/DDBJ databases">
        <title>Genome Sequences of Twelve Sporeforming Bacillus Species Isolated from Foods.</title>
        <authorList>
            <person name="Berendsen E.M."/>
            <person name="Wells-Bennik M.H."/>
            <person name="Krawcyk A.O."/>
            <person name="De Jong A."/>
            <person name="Holsappel S."/>
            <person name="Eijlander R.T."/>
            <person name="Kuipers O.P."/>
        </authorList>
    </citation>
    <scope>NUCLEOTIDE SEQUENCE [LARGE SCALE GENOMIC DNA]</scope>
    <source>
        <strain evidence="2 3">B4098</strain>
    </source>
</reference>
<proteinExistence type="predicted"/>
<dbReference type="EMBL" id="LQYG01000069">
    <property type="protein sequence ID" value="KYC61563.1"/>
    <property type="molecule type" value="Genomic_DNA"/>
</dbReference>
<evidence type="ECO:0000313" key="2">
    <source>
        <dbReference type="EMBL" id="KYC61563.1"/>
    </source>
</evidence>
<keyword evidence="1" id="KW-0472">Membrane</keyword>
<keyword evidence="1" id="KW-0812">Transmembrane</keyword>
<accession>A0A150JWB2</accession>
<evidence type="ECO:0000256" key="1">
    <source>
        <dbReference type="SAM" id="Phobius"/>
    </source>
</evidence>
<dbReference type="Proteomes" id="UP000075288">
    <property type="component" value="Unassembled WGS sequence"/>
</dbReference>
<comment type="caution">
    <text evidence="2">The sequence shown here is derived from an EMBL/GenBank/DDBJ whole genome shotgun (WGS) entry which is preliminary data.</text>
</comment>